<evidence type="ECO:0000313" key="2">
    <source>
        <dbReference type="Proteomes" id="UP001458880"/>
    </source>
</evidence>
<evidence type="ECO:0000313" key="1">
    <source>
        <dbReference type="EMBL" id="KAK9693656.1"/>
    </source>
</evidence>
<protein>
    <submittedName>
        <fullName evidence="1">Uncharacterized protein</fullName>
    </submittedName>
</protein>
<reference evidence="1 2" key="1">
    <citation type="journal article" date="2024" name="BMC Genomics">
        <title>De novo assembly and annotation of Popillia japonica's genome with initial clues to its potential as an invasive pest.</title>
        <authorList>
            <person name="Cucini C."/>
            <person name="Boschi S."/>
            <person name="Funari R."/>
            <person name="Cardaioli E."/>
            <person name="Iannotti N."/>
            <person name="Marturano G."/>
            <person name="Paoli F."/>
            <person name="Bruttini M."/>
            <person name="Carapelli A."/>
            <person name="Frati F."/>
            <person name="Nardi F."/>
        </authorList>
    </citation>
    <scope>NUCLEOTIDE SEQUENCE [LARGE SCALE GENOMIC DNA]</scope>
    <source>
        <strain evidence="1">DMR45628</strain>
    </source>
</reference>
<keyword evidence="2" id="KW-1185">Reference proteome</keyword>
<accession>A0AAW1IV88</accession>
<dbReference type="EMBL" id="JASPKY010000535">
    <property type="protein sequence ID" value="KAK9693656.1"/>
    <property type="molecule type" value="Genomic_DNA"/>
</dbReference>
<name>A0AAW1IV88_POPJA</name>
<organism evidence="1 2">
    <name type="scientific">Popillia japonica</name>
    <name type="common">Japanese beetle</name>
    <dbReference type="NCBI Taxonomy" id="7064"/>
    <lineage>
        <taxon>Eukaryota</taxon>
        <taxon>Metazoa</taxon>
        <taxon>Ecdysozoa</taxon>
        <taxon>Arthropoda</taxon>
        <taxon>Hexapoda</taxon>
        <taxon>Insecta</taxon>
        <taxon>Pterygota</taxon>
        <taxon>Neoptera</taxon>
        <taxon>Endopterygota</taxon>
        <taxon>Coleoptera</taxon>
        <taxon>Polyphaga</taxon>
        <taxon>Scarabaeiformia</taxon>
        <taxon>Scarabaeidae</taxon>
        <taxon>Rutelinae</taxon>
        <taxon>Popillia</taxon>
    </lineage>
</organism>
<dbReference type="AlphaFoldDB" id="A0AAW1IV88"/>
<sequence>MCQLRTYKQKSHISTTAFNAKLLMSLRGKMVKLAKYESIRILTPRELEMWNVITLQVDDKYESIRILTPRELEMWNLNGENTDSVGIHVADINISFSQTVSDLLANEILLNRSSQRQRYWRKFSEKDEFKFDRLGLVSCVNPRG</sequence>
<comment type="caution">
    <text evidence="1">The sequence shown here is derived from an EMBL/GenBank/DDBJ whole genome shotgun (WGS) entry which is preliminary data.</text>
</comment>
<dbReference type="Proteomes" id="UP001458880">
    <property type="component" value="Unassembled WGS sequence"/>
</dbReference>
<gene>
    <name evidence="1" type="ORF">QE152_g34060</name>
</gene>
<proteinExistence type="predicted"/>